<evidence type="ECO:0000313" key="1">
    <source>
        <dbReference type="EMBL" id="KAL2718254.1"/>
    </source>
</evidence>
<name>A0ABD2ACB9_VESSQ</name>
<sequence>MPPAANGSSRSSAASTLSASLCTMVATATKRDFRKSENYLSPAEHECLATMHPEYSTIR</sequence>
<protein>
    <submittedName>
        <fullName evidence="1">Uncharacterized protein</fullName>
    </submittedName>
</protein>
<organism evidence="1 2">
    <name type="scientific">Vespula squamosa</name>
    <name type="common">Southern yellow jacket</name>
    <name type="synonym">Wasp</name>
    <dbReference type="NCBI Taxonomy" id="30214"/>
    <lineage>
        <taxon>Eukaryota</taxon>
        <taxon>Metazoa</taxon>
        <taxon>Ecdysozoa</taxon>
        <taxon>Arthropoda</taxon>
        <taxon>Hexapoda</taxon>
        <taxon>Insecta</taxon>
        <taxon>Pterygota</taxon>
        <taxon>Neoptera</taxon>
        <taxon>Endopterygota</taxon>
        <taxon>Hymenoptera</taxon>
        <taxon>Apocrita</taxon>
        <taxon>Aculeata</taxon>
        <taxon>Vespoidea</taxon>
        <taxon>Vespidae</taxon>
        <taxon>Vespinae</taxon>
        <taxon>Vespula</taxon>
    </lineage>
</organism>
<dbReference type="Proteomes" id="UP001607302">
    <property type="component" value="Unassembled WGS sequence"/>
</dbReference>
<gene>
    <name evidence="1" type="ORF">V1478_012130</name>
</gene>
<reference evidence="1 2" key="1">
    <citation type="journal article" date="2024" name="Ann. Entomol. Soc. Am.">
        <title>Genomic analyses of the southern and eastern yellowjacket wasps (Hymenoptera: Vespidae) reveal evolutionary signatures of social life.</title>
        <authorList>
            <person name="Catto M.A."/>
            <person name="Caine P.B."/>
            <person name="Orr S.E."/>
            <person name="Hunt B.G."/>
            <person name="Goodisman M.A.D."/>
        </authorList>
    </citation>
    <scope>NUCLEOTIDE SEQUENCE [LARGE SCALE GENOMIC DNA]</scope>
    <source>
        <strain evidence="1">233</strain>
        <tissue evidence="1">Head and thorax</tissue>
    </source>
</reference>
<keyword evidence="2" id="KW-1185">Reference proteome</keyword>
<dbReference type="EMBL" id="JAUDFV010000152">
    <property type="protein sequence ID" value="KAL2718254.1"/>
    <property type="molecule type" value="Genomic_DNA"/>
</dbReference>
<comment type="caution">
    <text evidence="1">The sequence shown here is derived from an EMBL/GenBank/DDBJ whole genome shotgun (WGS) entry which is preliminary data.</text>
</comment>
<proteinExistence type="predicted"/>
<accession>A0ABD2ACB9</accession>
<evidence type="ECO:0000313" key="2">
    <source>
        <dbReference type="Proteomes" id="UP001607302"/>
    </source>
</evidence>
<dbReference type="AlphaFoldDB" id="A0ABD2ACB9"/>